<name>B8ICH9_METNO</name>
<evidence type="ECO:0000313" key="2">
    <source>
        <dbReference type="Proteomes" id="UP000008207"/>
    </source>
</evidence>
<evidence type="ECO:0000313" key="1">
    <source>
        <dbReference type="EMBL" id="ACL55567.1"/>
    </source>
</evidence>
<organism evidence="1 2">
    <name type="scientific">Methylobacterium nodulans (strain LMG 21967 / CNCM I-2342 / ORS 2060)</name>
    <dbReference type="NCBI Taxonomy" id="460265"/>
    <lineage>
        <taxon>Bacteria</taxon>
        <taxon>Pseudomonadati</taxon>
        <taxon>Pseudomonadota</taxon>
        <taxon>Alphaproteobacteria</taxon>
        <taxon>Hyphomicrobiales</taxon>
        <taxon>Methylobacteriaceae</taxon>
        <taxon>Methylobacterium</taxon>
    </lineage>
</organism>
<proteinExistence type="predicted"/>
<keyword evidence="2" id="KW-1185">Reference proteome</keyword>
<sequence>MRVIGVSLALLPIVVVLLVSSILRGLTLPFRALLALRRGAAKA</sequence>
<dbReference type="RefSeq" id="WP_015927277.1">
    <property type="nucleotide sequence ID" value="NC_011894.1"/>
</dbReference>
<reference evidence="1 2" key="1">
    <citation type="submission" date="2009-01" db="EMBL/GenBank/DDBJ databases">
        <title>Complete sequence of chromosome of Methylobacterium nodulans ORS 2060.</title>
        <authorList>
            <consortium name="US DOE Joint Genome Institute"/>
            <person name="Lucas S."/>
            <person name="Copeland A."/>
            <person name="Lapidus A."/>
            <person name="Glavina del Rio T."/>
            <person name="Dalin E."/>
            <person name="Tice H."/>
            <person name="Bruce D."/>
            <person name="Goodwin L."/>
            <person name="Pitluck S."/>
            <person name="Sims D."/>
            <person name="Brettin T."/>
            <person name="Detter J.C."/>
            <person name="Han C."/>
            <person name="Larimer F."/>
            <person name="Land M."/>
            <person name="Hauser L."/>
            <person name="Kyrpides N."/>
            <person name="Ivanova N."/>
            <person name="Marx C.J."/>
            <person name="Richardson P."/>
        </authorList>
    </citation>
    <scope>NUCLEOTIDE SEQUENCE [LARGE SCALE GENOMIC DNA]</scope>
    <source>
        <strain evidence="2">LMG 21967 / CNCM I-2342 / ORS 2060</strain>
    </source>
</reference>
<dbReference type="KEGG" id="mno:Mnod_0526"/>
<gene>
    <name evidence="1" type="ordered locus">Mnod_0526</name>
</gene>
<accession>B8ICH9</accession>
<dbReference type="Proteomes" id="UP000008207">
    <property type="component" value="Chromosome"/>
</dbReference>
<dbReference type="EMBL" id="CP001349">
    <property type="protein sequence ID" value="ACL55567.1"/>
    <property type="molecule type" value="Genomic_DNA"/>
</dbReference>
<protein>
    <submittedName>
        <fullName evidence="1">Uncharacterized protein</fullName>
    </submittedName>
</protein>
<dbReference type="HOGENOM" id="CLU_3235916_0_0_5"/>
<dbReference type="AlphaFoldDB" id="B8ICH9"/>